<evidence type="ECO:0000313" key="3">
    <source>
        <dbReference type="Proteomes" id="UP001229651"/>
    </source>
</evidence>
<sequence length="116" mass="12683">MGEQLEGGGIMPHENIQGIDGQHNRAQVIWKPAGNTAHAYHDPEPGYVQVMTEDPDSPARFPERRISAEGNTGETLWGLDHGEPCTGFAITLDRDGCNRMIRALRRARDSAFGADA</sequence>
<evidence type="ECO:0000256" key="1">
    <source>
        <dbReference type="SAM" id="MobiDB-lite"/>
    </source>
</evidence>
<feature type="region of interest" description="Disordered" evidence="1">
    <location>
        <begin position="36"/>
        <end position="65"/>
    </location>
</feature>
<feature type="compositionally biased region" description="Gly residues" evidence="1">
    <location>
        <begin position="1"/>
        <end position="10"/>
    </location>
</feature>
<protein>
    <submittedName>
        <fullName evidence="2">Uncharacterized protein</fullName>
    </submittedName>
</protein>
<evidence type="ECO:0000313" key="2">
    <source>
        <dbReference type="EMBL" id="MDQ0376550.1"/>
    </source>
</evidence>
<comment type="caution">
    <text evidence="2">The sequence shown here is derived from an EMBL/GenBank/DDBJ whole genome shotgun (WGS) entry which is preliminary data.</text>
</comment>
<feature type="region of interest" description="Disordered" evidence="1">
    <location>
        <begin position="1"/>
        <end position="20"/>
    </location>
</feature>
<dbReference type="Proteomes" id="UP001229651">
    <property type="component" value="Unassembled WGS sequence"/>
</dbReference>
<name>A0ABU0EMP1_9PSEU</name>
<organism evidence="2 3">
    <name type="scientific">Amycolatopsis thermophila</name>
    <dbReference type="NCBI Taxonomy" id="206084"/>
    <lineage>
        <taxon>Bacteria</taxon>
        <taxon>Bacillati</taxon>
        <taxon>Actinomycetota</taxon>
        <taxon>Actinomycetes</taxon>
        <taxon>Pseudonocardiales</taxon>
        <taxon>Pseudonocardiaceae</taxon>
        <taxon>Amycolatopsis</taxon>
    </lineage>
</organism>
<accession>A0ABU0EMP1</accession>
<proteinExistence type="predicted"/>
<gene>
    <name evidence="2" type="ORF">FB470_000544</name>
</gene>
<dbReference type="RefSeq" id="WP_306988455.1">
    <property type="nucleotide sequence ID" value="NZ_JAUSUT010000001.1"/>
</dbReference>
<dbReference type="EMBL" id="JAUSUT010000001">
    <property type="protein sequence ID" value="MDQ0376550.1"/>
    <property type="molecule type" value="Genomic_DNA"/>
</dbReference>
<reference evidence="2 3" key="1">
    <citation type="submission" date="2023-07" db="EMBL/GenBank/DDBJ databases">
        <title>Sequencing the genomes of 1000 actinobacteria strains.</title>
        <authorList>
            <person name="Klenk H.-P."/>
        </authorList>
    </citation>
    <scope>NUCLEOTIDE SEQUENCE [LARGE SCALE GENOMIC DNA]</scope>
    <source>
        <strain evidence="2 3">DSM 45805</strain>
    </source>
</reference>
<keyword evidence="3" id="KW-1185">Reference proteome</keyword>